<evidence type="ECO:0000313" key="1">
    <source>
        <dbReference type="EMBL" id="CAB9512759.1"/>
    </source>
</evidence>
<reference evidence="1" key="1">
    <citation type="submission" date="2020-06" db="EMBL/GenBank/DDBJ databases">
        <authorList>
            <consortium name="Plant Systems Biology data submission"/>
        </authorList>
    </citation>
    <scope>NUCLEOTIDE SEQUENCE</scope>
    <source>
        <strain evidence="1">D6</strain>
    </source>
</reference>
<sequence length="250" mass="28510">MRETWIATSALVSPEDIQAFREFRLDWHNLIPRGIESPEKLAATETEVTKALLQFEDSISDNICALQDKDHASCIRDPSCTWIEDSKSSCRVSSAQDDKQFTLPRDEPAEVCHNGSPLVLRKISQVHWEPQSTWEGCTSFSPLRVLRIELNSNAKDMFFHFMRNFLKPFMYMAHRDQYLSDMDMPNVIVLTAKTKFLRWFALFTDYCPRLEASIPVGVCVCETGAVRYTTEGSSGNWCIPEDTSSSCCAE</sequence>
<comment type="caution">
    <text evidence="1">The sequence shown here is derived from an EMBL/GenBank/DDBJ whole genome shotgun (WGS) entry which is preliminary data.</text>
</comment>
<gene>
    <name evidence="1" type="ORF">SEMRO_553_G165380.1</name>
</gene>
<dbReference type="EMBL" id="CAICTM010000552">
    <property type="protein sequence ID" value="CAB9512759.1"/>
    <property type="molecule type" value="Genomic_DNA"/>
</dbReference>
<evidence type="ECO:0000313" key="2">
    <source>
        <dbReference type="Proteomes" id="UP001153069"/>
    </source>
</evidence>
<protein>
    <submittedName>
        <fullName evidence="1">Uncharacterized protein</fullName>
    </submittedName>
</protein>
<accession>A0A9N8E4X6</accession>
<dbReference type="Proteomes" id="UP001153069">
    <property type="component" value="Unassembled WGS sequence"/>
</dbReference>
<name>A0A9N8E4X6_9STRA</name>
<keyword evidence="2" id="KW-1185">Reference proteome</keyword>
<organism evidence="1 2">
    <name type="scientific">Seminavis robusta</name>
    <dbReference type="NCBI Taxonomy" id="568900"/>
    <lineage>
        <taxon>Eukaryota</taxon>
        <taxon>Sar</taxon>
        <taxon>Stramenopiles</taxon>
        <taxon>Ochrophyta</taxon>
        <taxon>Bacillariophyta</taxon>
        <taxon>Bacillariophyceae</taxon>
        <taxon>Bacillariophycidae</taxon>
        <taxon>Naviculales</taxon>
        <taxon>Naviculaceae</taxon>
        <taxon>Seminavis</taxon>
    </lineage>
</organism>
<proteinExistence type="predicted"/>
<dbReference type="AlphaFoldDB" id="A0A9N8E4X6"/>